<dbReference type="Proteomes" id="UP000606044">
    <property type="component" value="Unassembled WGS sequence"/>
</dbReference>
<gene>
    <name evidence="3" type="ORF">GCM10007301_34600</name>
</gene>
<name>A0A917C4H1_9HYPH</name>
<dbReference type="Pfam" id="PF14317">
    <property type="entry name" value="YcxB"/>
    <property type="match status" value="1"/>
</dbReference>
<accession>A0A917C4H1</accession>
<proteinExistence type="predicted"/>
<evidence type="ECO:0000313" key="4">
    <source>
        <dbReference type="Proteomes" id="UP000606044"/>
    </source>
</evidence>
<evidence type="ECO:0000313" key="3">
    <source>
        <dbReference type="EMBL" id="GGF71936.1"/>
    </source>
</evidence>
<dbReference type="InterPro" id="IPR025588">
    <property type="entry name" value="YcxB-like_C"/>
</dbReference>
<feature type="transmembrane region" description="Helical" evidence="1">
    <location>
        <begin position="70"/>
        <end position="90"/>
    </location>
</feature>
<comment type="caution">
    <text evidence="3">The sequence shown here is derived from an EMBL/GenBank/DDBJ whole genome shotgun (WGS) entry which is preliminary data.</text>
</comment>
<keyword evidence="1" id="KW-1133">Transmembrane helix</keyword>
<protein>
    <recommendedName>
        <fullName evidence="2">YcxB-like C-terminal domain-containing protein</fullName>
    </recommendedName>
</protein>
<sequence>MSEPAQETGGGAREVRITLDVEDHVAFHRLFLARALRQPRTWFHLGLSALVVSAGATIGVKVFTGDDLPMPVALALFILTPLVRVGWGYWLTVRHARRIFAQQQSLHLPFDLTWDEESLTTRSEQGTVRLEWLYVLRVVEDRRLILVYESEALARLVPRRFFTPDQQADFLACARAVVPADG</sequence>
<evidence type="ECO:0000259" key="2">
    <source>
        <dbReference type="Pfam" id="PF14317"/>
    </source>
</evidence>
<keyword evidence="4" id="KW-1185">Reference proteome</keyword>
<feature type="transmembrane region" description="Helical" evidence="1">
    <location>
        <begin position="42"/>
        <end position="64"/>
    </location>
</feature>
<keyword evidence="1" id="KW-0812">Transmembrane</keyword>
<reference evidence="3" key="1">
    <citation type="journal article" date="2014" name="Int. J. Syst. Evol. Microbiol.">
        <title>Complete genome sequence of Corynebacterium casei LMG S-19264T (=DSM 44701T), isolated from a smear-ripened cheese.</title>
        <authorList>
            <consortium name="US DOE Joint Genome Institute (JGI-PGF)"/>
            <person name="Walter F."/>
            <person name="Albersmeier A."/>
            <person name="Kalinowski J."/>
            <person name="Ruckert C."/>
        </authorList>
    </citation>
    <scope>NUCLEOTIDE SEQUENCE</scope>
    <source>
        <strain evidence="3">CCM 7897</strain>
    </source>
</reference>
<reference evidence="3" key="2">
    <citation type="submission" date="2020-09" db="EMBL/GenBank/DDBJ databases">
        <authorList>
            <person name="Sun Q."/>
            <person name="Sedlacek I."/>
        </authorList>
    </citation>
    <scope>NUCLEOTIDE SEQUENCE</scope>
    <source>
        <strain evidence="3">CCM 7897</strain>
    </source>
</reference>
<dbReference type="RefSeq" id="WP_188580840.1">
    <property type="nucleotide sequence ID" value="NZ_BMCT01000005.1"/>
</dbReference>
<evidence type="ECO:0000256" key="1">
    <source>
        <dbReference type="SAM" id="Phobius"/>
    </source>
</evidence>
<dbReference type="AlphaFoldDB" id="A0A917C4H1"/>
<keyword evidence="1" id="KW-0472">Membrane</keyword>
<feature type="domain" description="YcxB-like C-terminal" evidence="2">
    <location>
        <begin position="114"/>
        <end position="173"/>
    </location>
</feature>
<dbReference type="EMBL" id="BMCT01000005">
    <property type="protein sequence ID" value="GGF71936.1"/>
    <property type="molecule type" value="Genomic_DNA"/>
</dbReference>
<organism evidence="3 4">
    <name type="scientific">Azorhizobium oxalatiphilum</name>
    <dbReference type="NCBI Taxonomy" id="980631"/>
    <lineage>
        <taxon>Bacteria</taxon>
        <taxon>Pseudomonadati</taxon>
        <taxon>Pseudomonadota</taxon>
        <taxon>Alphaproteobacteria</taxon>
        <taxon>Hyphomicrobiales</taxon>
        <taxon>Xanthobacteraceae</taxon>
        <taxon>Azorhizobium</taxon>
    </lineage>
</organism>